<dbReference type="Proteomes" id="UP001057868">
    <property type="component" value="Unassembled WGS sequence"/>
</dbReference>
<protein>
    <submittedName>
        <fullName evidence="1">Uncharacterized protein</fullName>
    </submittedName>
</protein>
<organism evidence="1 2">
    <name type="scientific">Clostridium folliculivorans</name>
    <dbReference type="NCBI Taxonomy" id="2886038"/>
    <lineage>
        <taxon>Bacteria</taxon>
        <taxon>Bacillati</taxon>
        <taxon>Bacillota</taxon>
        <taxon>Clostridia</taxon>
        <taxon>Eubacteriales</taxon>
        <taxon>Clostridiaceae</taxon>
        <taxon>Clostridium</taxon>
    </lineage>
</organism>
<gene>
    <name evidence="1" type="ORF">CFOLD11_10570</name>
</gene>
<evidence type="ECO:0000313" key="2">
    <source>
        <dbReference type="Proteomes" id="UP001057868"/>
    </source>
</evidence>
<keyword evidence="2" id="KW-1185">Reference proteome</keyword>
<accession>A0A9W5Y039</accession>
<evidence type="ECO:0000313" key="1">
    <source>
        <dbReference type="EMBL" id="GKU24231.1"/>
    </source>
</evidence>
<dbReference type="AlphaFoldDB" id="A0A9W5Y039"/>
<reference evidence="1" key="1">
    <citation type="journal article" date="2023" name="Int. J. Syst. Evol. Microbiol.">
        <title>&lt;i&gt;Clostridium folliculivorans&lt;/i&gt; sp. nov., isolated from soil samples of an organic paddy in Japan.</title>
        <authorList>
            <person name="Tazawa J."/>
            <person name="Kobayashi H."/>
            <person name="Tanizawa Y."/>
            <person name="Uchino A."/>
            <person name="Tanaka F."/>
            <person name="Urashima Y."/>
            <person name="Miura S."/>
            <person name="Sakamoto M."/>
            <person name="Ohkuma M."/>
            <person name="Tohno M."/>
        </authorList>
    </citation>
    <scope>NUCLEOTIDE SEQUENCE</scope>
    <source>
        <strain evidence="1">D1-1</strain>
    </source>
</reference>
<sequence length="195" mass="22326">MYNNQYPYFPYYINLPTYPVFNELWRSETPKFASFSGIVRRIDAFYPAPNDPSADCYFLMSLESKEYGPLNFVISPETYFVDHEVVEVGDEVTGFYDATKPAILIYPPQFPAVVVSKNKSHQNVTVNYFNNDLISSNGMLKLNISPSTEVFLTNDQPFERPLENRNLVVIYGPTTKSIPAQTTPYRIIVLCQTCI</sequence>
<dbReference type="EMBL" id="BQXY01000001">
    <property type="protein sequence ID" value="GKU24231.1"/>
    <property type="molecule type" value="Genomic_DNA"/>
</dbReference>
<proteinExistence type="predicted"/>
<comment type="caution">
    <text evidence="1">The sequence shown here is derived from an EMBL/GenBank/DDBJ whole genome shotgun (WGS) entry which is preliminary data.</text>
</comment>
<name>A0A9W5Y039_9CLOT</name>
<dbReference type="RefSeq" id="WP_261851251.1">
    <property type="nucleotide sequence ID" value="NZ_BQXY01000001.1"/>
</dbReference>